<keyword evidence="15" id="KW-1185">Reference proteome</keyword>
<feature type="compositionally biased region" description="Acidic residues" evidence="11">
    <location>
        <begin position="85"/>
        <end position="101"/>
    </location>
</feature>
<protein>
    <recommendedName>
        <fullName evidence="3">histidine kinase</fullName>
        <ecNumber evidence="3">2.7.13.3</ecNumber>
    </recommendedName>
</protein>
<dbReference type="FunFam" id="1.10.287.130:FF:000001">
    <property type="entry name" value="Two-component sensor histidine kinase"/>
    <property type="match status" value="1"/>
</dbReference>
<dbReference type="PROSITE" id="PS50109">
    <property type="entry name" value="HIS_KIN"/>
    <property type="match status" value="1"/>
</dbReference>
<dbReference type="GO" id="GO:0016020">
    <property type="term" value="C:membrane"/>
    <property type="evidence" value="ECO:0007669"/>
    <property type="project" value="UniProtKB-SubCell"/>
</dbReference>
<dbReference type="EC" id="2.7.13.3" evidence="3"/>
<dbReference type="InterPro" id="IPR004358">
    <property type="entry name" value="Sig_transdc_His_kin-like_C"/>
</dbReference>
<evidence type="ECO:0000256" key="11">
    <source>
        <dbReference type="SAM" id="MobiDB-lite"/>
    </source>
</evidence>
<evidence type="ECO:0000256" key="3">
    <source>
        <dbReference type="ARBA" id="ARBA00012438"/>
    </source>
</evidence>
<dbReference type="Pfam" id="PF02518">
    <property type="entry name" value="HATPase_c"/>
    <property type="match status" value="1"/>
</dbReference>
<evidence type="ECO:0000256" key="7">
    <source>
        <dbReference type="ARBA" id="ARBA00022777"/>
    </source>
</evidence>
<dbReference type="CDD" id="cd00075">
    <property type="entry name" value="HATPase"/>
    <property type="match status" value="1"/>
</dbReference>
<keyword evidence="7" id="KW-0418">Kinase</keyword>
<comment type="caution">
    <text evidence="14">The sequence shown here is derived from an EMBL/GenBank/DDBJ whole genome shotgun (WGS) entry which is preliminary data.</text>
</comment>
<feature type="region of interest" description="Disordered" evidence="11">
    <location>
        <begin position="65"/>
        <end position="104"/>
    </location>
</feature>
<evidence type="ECO:0000256" key="10">
    <source>
        <dbReference type="ARBA" id="ARBA00023136"/>
    </source>
</evidence>
<keyword evidence="6 12" id="KW-0812">Transmembrane</keyword>
<dbReference type="Proteomes" id="UP000294813">
    <property type="component" value="Unassembled WGS sequence"/>
</dbReference>
<feature type="transmembrane region" description="Helical" evidence="12">
    <location>
        <begin position="258"/>
        <end position="281"/>
    </location>
</feature>
<evidence type="ECO:0000256" key="8">
    <source>
        <dbReference type="ARBA" id="ARBA00022989"/>
    </source>
</evidence>
<dbReference type="CDD" id="cd00082">
    <property type="entry name" value="HisKA"/>
    <property type="match status" value="1"/>
</dbReference>
<dbReference type="PANTHER" id="PTHR45436">
    <property type="entry name" value="SENSOR HISTIDINE KINASE YKOH"/>
    <property type="match status" value="1"/>
</dbReference>
<dbReference type="PRINTS" id="PR00344">
    <property type="entry name" value="BCTRLSENSOR"/>
</dbReference>
<dbReference type="SMART" id="SM00388">
    <property type="entry name" value="HisKA"/>
    <property type="match status" value="1"/>
</dbReference>
<evidence type="ECO:0000256" key="5">
    <source>
        <dbReference type="ARBA" id="ARBA00022679"/>
    </source>
</evidence>
<evidence type="ECO:0000259" key="13">
    <source>
        <dbReference type="PROSITE" id="PS50109"/>
    </source>
</evidence>
<dbReference type="AlphaFoldDB" id="A0A4R2RIL0"/>
<evidence type="ECO:0000313" key="14">
    <source>
        <dbReference type="EMBL" id="TCP62674.1"/>
    </source>
</evidence>
<evidence type="ECO:0000256" key="2">
    <source>
        <dbReference type="ARBA" id="ARBA00004370"/>
    </source>
</evidence>
<keyword evidence="9" id="KW-0902">Two-component regulatory system</keyword>
<dbReference type="Gene3D" id="3.30.565.10">
    <property type="entry name" value="Histidine kinase-like ATPase, C-terminal domain"/>
    <property type="match status" value="1"/>
</dbReference>
<keyword evidence="5" id="KW-0808">Transferase</keyword>
<accession>A0A4R2RIL0</accession>
<dbReference type="RefSeq" id="WP_131919715.1">
    <property type="nucleotide sequence ID" value="NZ_JAOQNU010000018.1"/>
</dbReference>
<organism evidence="14 15">
    <name type="scientific">Heliophilum fasciatum</name>
    <dbReference type="NCBI Taxonomy" id="35700"/>
    <lineage>
        <taxon>Bacteria</taxon>
        <taxon>Bacillati</taxon>
        <taxon>Bacillota</taxon>
        <taxon>Clostridia</taxon>
        <taxon>Eubacteriales</taxon>
        <taxon>Heliobacteriaceae</taxon>
        <taxon>Heliophilum</taxon>
    </lineage>
</organism>
<dbReference type="PANTHER" id="PTHR45436:SF5">
    <property type="entry name" value="SENSOR HISTIDINE KINASE TRCS"/>
    <property type="match status" value="1"/>
</dbReference>
<evidence type="ECO:0000256" key="12">
    <source>
        <dbReference type="SAM" id="Phobius"/>
    </source>
</evidence>
<dbReference type="EMBL" id="SLXT01000019">
    <property type="protein sequence ID" value="TCP62674.1"/>
    <property type="molecule type" value="Genomic_DNA"/>
</dbReference>
<gene>
    <name evidence="14" type="ORF">EDD73_11922</name>
</gene>
<comment type="catalytic activity">
    <reaction evidence="1">
        <text>ATP + protein L-histidine = ADP + protein N-phospho-L-histidine.</text>
        <dbReference type="EC" id="2.7.13.3"/>
    </reaction>
</comment>
<dbReference type="InterPro" id="IPR050428">
    <property type="entry name" value="TCS_sensor_his_kinase"/>
</dbReference>
<feature type="domain" description="Histidine kinase" evidence="13">
    <location>
        <begin position="301"/>
        <end position="546"/>
    </location>
</feature>
<dbReference type="FunFam" id="3.30.565.10:FF:000006">
    <property type="entry name" value="Sensor histidine kinase WalK"/>
    <property type="match status" value="1"/>
</dbReference>
<keyword evidence="10 12" id="KW-0472">Membrane</keyword>
<dbReference type="InterPro" id="IPR005467">
    <property type="entry name" value="His_kinase_dom"/>
</dbReference>
<evidence type="ECO:0000256" key="4">
    <source>
        <dbReference type="ARBA" id="ARBA00022553"/>
    </source>
</evidence>
<name>A0A4R2RIL0_9FIRM</name>
<keyword evidence="4" id="KW-0597">Phosphoprotein</keyword>
<dbReference type="SMART" id="SM00387">
    <property type="entry name" value="HATPase_c"/>
    <property type="match status" value="1"/>
</dbReference>
<dbReference type="InterPro" id="IPR036890">
    <property type="entry name" value="HATPase_C_sf"/>
</dbReference>
<sequence>MFTQIRKRLTLLYMGFMALFLLAFGGISFGWLSSMIYQDQKREITTMVQEETGLFHRLEARGRVTVPASSGSEANGAARDVGGDDHDDDEHEDDNNDDDEDKSSSLMSAGVAMADGIGNALQALAGINGDGASKGRGGKPEGLNGAPLLRVLSDNRKERPDHEWERRLASGFSYVIGPDGQLLAGRESLPELRSMLLAELADWHPKQLEERWITLERPEVGDVKMLVLAQPLRHGDRTGVTVLAGKDVGFYQHVLVRLLAVLTATGLTFLAVAAGAGYFLAGRAMVPIKEAFQRQKAFVADASHELRTPLSVIQSSIEVVEAEEADRLSLFSQQVLADLRDEVGRMTRLISDLLTLARADTEAGAMKFASMDMAAIVAQVVRRFRPAAEKAGIQLMLWGSPVQDEREYAAMNDTTDETGGPAHIPMMLWGDKERLTQLLYILLDNAIKYTPEGGQVQVNLVAQKQGIQERALLTVKDSGIGIAPEQQAHVFERFYRVDKARSRESGGTGLGLAIAHWIVTAHQGTIGLESTLNEGTTFQVCLPMGKHGKEKPTGFDV</sequence>
<keyword evidence="8 12" id="KW-1133">Transmembrane helix</keyword>
<comment type="subcellular location">
    <subcellularLocation>
        <location evidence="2">Membrane</location>
    </subcellularLocation>
</comment>
<dbReference type="InterPro" id="IPR003661">
    <property type="entry name" value="HisK_dim/P_dom"/>
</dbReference>
<proteinExistence type="predicted"/>
<dbReference type="InterPro" id="IPR036097">
    <property type="entry name" value="HisK_dim/P_sf"/>
</dbReference>
<dbReference type="Pfam" id="PF00512">
    <property type="entry name" value="HisKA"/>
    <property type="match status" value="1"/>
</dbReference>
<dbReference type="InterPro" id="IPR003594">
    <property type="entry name" value="HATPase_dom"/>
</dbReference>
<dbReference type="Gene3D" id="1.10.287.130">
    <property type="match status" value="1"/>
</dbReference>
<evidence type="ECO:0000313" key="15">
    <source>
        <dbReference type="Proteomes" id="UP000294813"/>
    </source>
</evidence>
<evidence type="ECO:0000256" key="1">
    <source>
        <dbReference type="ARBA" id="ARBA00000085"/>
    </source>
</evidence>
<dbReference type="SUPFAM" id="SSF55874">
    <property type="entry name" value="ATPase domain of HSP90 chaperone/DNA topoisomerase II/histidine kinase"/>
    <property type="match status" value="1"/>
</dbReference>
<dbReference type="SUPFAM" id="SSF47384">
    <property type="entry name" value="Homodimeric domain of signal transducing histidine kinase"/>
    <property type="match status" value="1"/>
</dbReference>
<evidence type="ECO:0000256" key="6">
    <source>
        <dbReference type="ARBA" id="ARBA00022692"/>
    </source>
</evidence>
<reference evidence="14 15" key="1">
    <citation type="submission" date="2019-03" db="EMBL/GenBank/DDBJ databases">
        <title>Genomic Encyclopedia of Type Strains, Phase IV (KMG-IV): sequencing the most valuable type-strain genomes for metagenomic binning, comparative biology and taxonomic classification.</title>
        <authorList>
            <person name="Goeker M."/>
        </authorList>
    </citation>
    <scope>NUCLEOTIDE SEQUENCE [LARGE SCALE GENOMIC DNA]</scope>
    <source>
        <strain evidence="14 15">DSM 11170</strain>
    </source>
</reference>
<dbReference type="GO" id="GO:0000155">
    <property type="term" value="F:phosphorelay sensor kinase activity"/>
    <property type="evidence" value="ECO:0007669"/>
    <property type="project" value="InterPro"/>
</dbReference>
<dbReference type="OrthoDB" id="112712at2"/>
<feature type="transmembrane region" description="Helical" evidence="12">
    <location>
        <begin position="12"/>
        <end position="32"/>
    </location>
</feature>
<evidence type="ECO:0000256" key="9">
    <source>
        <dbReference type="ARBA" id="ARBA00023012"/>
    </source>
</evidence>